<accession>U1H4R5</accession>
<evidence type="ECO:0000313" key="3">
    <source>
        <dbReference type="Proteomes" id="UP000016529"/>
    </source>
</evidence>
<reference evidence="2 3" key="1">
    <citation type="journal article" date="2013" name="Genome Announc.">
        <title>Draft Genome Sequence of Gallibacterium anatis bv. haemolytica 12656-12 Liver, an Isolate Obtained from the Liver of a Septicemic Chicken.</title>
        <authorList>
            <person name="Kudirkiene E."/>
            <person name="Christensen H."/>
            <person name="Bojesen A.M."/>
        </authorList>
    </citation>
    <scope>NUCLEOTIDE SEQUENCE [LARGE SCALE GENOMIC DNA]</scope>
    <source>
        <strain evidence="2">12656/12</strain>
    </source>
</reference>
<dbReference type="EMBL" id="AVOX01000004">
    <property type="protein sequence ID" value="ERF79451.1"/>
    <property type="molecule type" value="Genomic_DNA"/>
</dbReference>
<proteinExistence type="predicted"/>
<dbReference type="PATRIC" id="fig|1195244.3.peg.146"/>
<organism evidence="2 3">
    <name type="scientific">Gallibacterium anatis 12656/12</name>
    <dbReference type="NCBI Taxonomy" id="1195244"/>
    <lineage>
        <taxon>Bacteria</taxon>
        <taxon>Pseudomonadati</taxon>
        <taxon>Pseudomonadota</taxon>
        <taxon>Gammaproteobacteria</taxon>
        <taxon>Pasteurellales</taxon>
        <taxon>Pasteurellaceae</taxon>
        <taxon>Gallibacterium</taxon>
    </lineage>
</organism>
<keyword evidence="1" id="KW-0472">Membrane</keyword>
<sequence length="57" mass="6312">MSNYSKTKLKIHPKEGLEMETYATPFIKIAIGIAIILVSLAVLALGITPLVSALRWW</sequence>
<protein>
    <submittedName>
        <fullName evidence="2">Uncharacterized protein</fullName>
    </submittedName>
</protein>
<feature type="transmembrane region" description="Helical" evidence="1">
    <location>
        <begin position="29"/>
        <end position="51"/>
    </location>
</feature>
<dbReference type="AlphaFoldDB" id="U1H4R5"/>
<keyword evidence="1" id="KW-1133">Transmembrane helix</keyword>
<keyword evidence="1" id="KW-0812">Transmembrane</keyword>
<comment type="caution">
    <text evidence="2">The sequence shown here is derived from an EMBL/GenBank/DDBJ whole genome shotgun (WGS) entry which is preliminary data.</text>
</comment>
<gene>
    <name evidence="2" type="ORF">N561_00755</name>
</gene>
<evidence type="ECO:0000313" key="2">
    <source>
        <dbReference type="EMBL" id="ERF79451.1"/>
    </source>
</evidence>
<evidence type="ECO:0000256" key="1">
    <source>
        <dbReference type="SAM" id="Phobius"/>
    </source>
</evidence>
<name>U1H4R5_9PAST</name>
<dbReference type="Proteomes" id="UP000016529">
    <property type="component" value="Unassembled WGS sequence"/>
</dbReference>